<evidence type="ECO:0000256" key="1">
    <source>
        <dbReference type="ARBA" id="ARBA00004651"/>
    </source>
</evidence>
<dbReference type="Proteomes" id="UP000196655">
    <property type="component" value="Unassembled WGS sequence"/>
</dbReference>
<evidence type="ECO:0000256" key="7">
    <source>
        <dbReference type="ARBA" id="ARBA00023136"/>
    </source>
</evidence>
<dbReference type="NCBIfam" id="NF011624">
    <property type="entry name" value="PRK15050.1"/>
    <property type="match status" value="1"/>
</dbReference>
<comment type="subcellular location">
    <subcellularLocation>
        <location evidence="1 8">Cell membrane</location>
        <topology evidence="1 8">Multi-pass membrane protein</topology>
    </subcellularLocation>
</comment>
<keyword evidence="11" id="KW-1185">Reference proteome</keyword>
<evidence type="ECO:0000256" key="8">
    <source>
        <dbReference type="RuleBase" id="RU363032"/>
    </source>
</evidence>
<dbReference type="Gene3D" id="1.10.3720.10">
    <property type="entry name" value="MetI-like"/>
    <property type="match status" value="1"/>
</dbReference>
<proteinExistence type="inferred from homology"/>
<dbReference type="InterPro" id="IPR035906">
    <property type="entry name" value="MetI-like_sf"/>
</dbReference>
<evidence type="ECO:0000256" key="2">
    <source>
        <dbReference type="ARBA" id="ARBA00007069"/>
    </source>
</evidence>
<feature type="transmembrane region" description="Helical" evidence="8">
    <location>
        <begin position="150"/>
        <end position="170"/>
    </location>
</feature>
<dbReference type="Pfam" id="PF00528">
    <property type="entry name" value="BPD_transp_1"/>
    <property type="match status" value="1"/>
</dbReference>
<evidence type="ECO:0000259" key="9">
    <source>
        <dbReference type="PROSITE" id="PS50928"/>
    </source>
</evidence>
<feature type="transmembrane region" description="Helical" evidence="8">
    <location>
        <begin position="228"/>
        <end position="245"/>
    </location>
</feature>
<feature type="transmembrane region" description="Helical" evidence="8">
    <location>
        <begin position="17"/>
        <end position="39"/>
    </location>
</feature>
<feature type="transmembrane region" description="Helical" evidence="8">
    <location>
        <begin position="202"/>
        <end position="222"/>
    </location>
</feature>
<evidence type="ECO:0000256" key="5">
    <source>
        <dbReference type="ARBA" id="ARBA00022692"/>
    </source>
</evidence>
<feature type="transmembrane region" description="Helical" evidence="8">
    <location>
        <begin position="74"/>
        <end position="95"/>
    </location>
</feature>
<accession>A0A211ZIW8</accession>
<feature type="transmembrane region" description="Helical" evidence="8">
    <location>
        <begin position="257"/>
        <end position="275"/>
    </location>
</feature>
<dbReference type="GO" id="GO:0055085">
    <property type="term" value="P:transmembrane transport"/>
    <property type="evidence" value="ECO:0007669"/>
    <property type="project" value="InterPro"/>
</dbReference>
<keyword evidence="5 8" id="KW-0812">Transmembrane</keyword>
<keyword evidence="6 8" id="KW-1133">Transmembrane helix</keyword>
<feature type="transmembrane region" description="Helical" evidence="8">
    <location>
        <begin position="107"/>
        <end position="130"/>
    </location>
</feature>
<evidence type="ECO:0000313" key="11">
    <source>
        <dbReference type="Proteomes" id="UP000196655"/>
    </source>
</evidence>
<gene>
    <name evidence="10" type="ORF">BWR60_20670</name>
</gene>
<evidence type="ECO:0000256" key="3">
    <source>
        <dbReference type="ARBA" id="ARBA00022448"/>
    </source>
</evidence>
<reference evidence="11" key="1">
    <citation type="submission" date="2017-05" db="EMBL/GenBank/DDBJ databases">
        <authorList>
            <person name="Macchi M."/>
            <person name="Festa S."/>
            <person name="Coppotelli B.M."/>
            <person name="Morelli I.S."/>
        </authorList>
    </citation>
    <scope>NUCLEOTIDE SEQUENCE [LARGE SCALE GENOMIC DNA]</scope>
    <source>
        <strain evidence="11">I</strain>
    </source>
</reference>
<evidence type="ECO:0000256" key="6">
    <source>
        <dbReference type="ARBA" id="ARBA00022989"/>
    </source>
</evidence>
<dbReference type="AlphaFoldDB" id="A0A211ZIW8"/>
<organism evidence="10 11">
    <name type="scientific">Inquilinus limosus</name>
    <dbReference type="NCBI Taxonomy" id="171674"/>
    <lineage>
        <taxon>Bacteria</taxon>
        <taxon>Pseudomonadati</taxon>
        <taxon>Pseudomonadota</taxon>
        <taxon>Alphaproteobacteria</taxon>
        <taxon>Rhodospirillales</taxon>
        <taxon>Rhodospirillaceae</taxon>
        <taxon>Inquilinus</taxon>
    </lineage>
</organism>
<dbReference type="PANTHER" id="PTHR42929">
    <property type="entry name" value="INNER MEMBRANE ABC TRANSPORTER PERMEASE PROTEIN YDCU-RELATED-RELATED"/>
    <property type="match status" value="1"/>
</dbReference>
<feature type="domain" description="ABC transmembrane type-1" evidence="9">
    <location>
        <begin position="68"/>
        <end position="275"/>
    </location>
</feature>
<keyword evidence="4" id="KW-1003">Cell membrane</keyword>
<dbReference type="PANTHER" id="PTHR42929:SF1">
    <property type="entry name" value="INNER MEMBRANE ABC TRANSPORTER PERMEASE PROTEIN YDCU-RELATED"/>
    <property type="match status" value="1"/>
</dbReference>
<comment type="caution">
    <text evidence="10">The sequence shown here is derived from an EMBL/GenBank/DDBJ whole genome shotgun (WGS) entry which is preliminary data.</text>
</comment>
<sequence>MTVASDRTAPALPGAKALWAVPPLLLVALLFAYPLALILRQALVGDGDAASLANFTQVIGTRAFHNALLNTIEIAVAATAGCLLAGLALALLLSFVPFPGSGLVARLIDTVIALPTFLVTLAFTFLYGSAGMLNAGLVETFGLATPPVDFLYSPWGVILAEVTVYTPFVMRPLMAAFSLVDRAQIEVASSLGARPARIVRQVILPAALPALLAGGSLCLLLTVNEFGIVLFIGAKGVITLPLLIYDKAIQEFDYTTACVIAVVNVVLSLGLFTLYRVVIGRLGGRHAAVV</sequence>
<dbReference type="SUPFAM" id="SSF161098">
    <property type="entry name" value="MetI-like"/>
    <property type="match status" value="1"/>
</dbReference>
<dbReference type="OrthoDB" id="9804629at2"/>
<dbReference type="InterPro" id="IPR000515">
    <property type="entry name" value="MetI-like"/>
</dbReference>
<evidence type="ECO:0000256" key="4">
    <source>
        <dbReference type="ARBA" id="ARBA00022475"/>
    </source>
</evidence>
<keyword evidence="3 8" id="KW-0813">Transport</keyword>
<dbReference type="NCBIfam" id="TIGR03226">
    <property type="entry name" value="PhnU"/>
    <property type="match status" value="1"/>
</dbReference>
<dbReference type="GO" id="GO:0005886">
    <property type="term" value="C:plasma membrane"/>
    <property type="evidence" value="ECO:0007669"/>
    <property type="project" value="UniProtKB-SubCell"/>
</dbReference>
<protein>
    <submittedName>
        <fullName evidence="10">2-aminoethylphosphonate ABC transporter permease subunit</fullName>
    </submittedName>
</protein>
<dbReference type="RefSeq" id="WP_088152905.1">
    <property type="nucleotide sequence ID" value="NZ_NHON01000041.1"/>
</dbReference>
<dbReference type="InterPro" id="IPR017636">
    <property type="entry name" value="AminoethylPonate_ABC_perm-PhnU"/>
</dbReference>
<dbReference type="CDD" id="cd06261">
    <property type="entry name" value="TM_PBP2"/>
    <property type="match status" value="1"/>
</dbReference>
<name>A0A211ZIW8_9PROT</name>
<comment type="similarity">
    <text evidence="2">Belongs to the binding-protein-dependent transport system permease family. CysTW subfamily.</text>
</comment>
<keyword evidence="7 8" id="KW-0472">Membrane</keyword>
<dbReference type="PROSITE" id="PS50928">
    <property type="entry name" value="ABC_TM1"/>
    <property type="match status" value="1"/>
</dbReference>
<evidence type="ECO:0000313" key="10">
    <source>
        <dbReference type="EMBL" id="OWJ65201.1"/>
    </source>
</evidence>
<dbReference type="GO" id="GO:0033223">
    <property type="term" value="P:2-aminoethylphosphonate transport"/>
    <property type="evidence" value="ECO:0007669"/>
    <property type="project" value="InterPro"/>
</dbReference>
<dbReference type="EMBL" id="NHON01000041">
    <property type="protein sequence ID" value="OWJ65201.1"/>
    <property type="molecule type" value="Genomic_DNA"/>
</dbReference>